<dbReference type="AlphaFoldDB" id="A0A5Q5CFL3"/>
<gene>
    <name evidence="3" type="ordered locus">Mjls_2374</name>
</gene>
<dbReference type="SUPFAM" id="SSF55961">
    <property type="entry name" value="Bet v1-like"/>
    <property type="match status" value="1"/>
</dbReference>
<dbReference type="Pfam" id="PF03364">
    <property type="entry name" value="Polyketide_cyc"/>
    <property type="match status" value="1"/>
</dbReference>
<dbReference type="PANTHER" id="PTHR33824">
    <property type="entry name" value="POLYKETIDE CYCLASE/DEHYDRASE AND LIPID TRANSPORT SUPERFAMILY PROTEIN"/>
    <property type="match status" value="1"/>
</dbReference>
<accession>A0A5Q5CFL3</accession>
<dbReference type="Gene3D" id="3.30.530.20">
    <property type="match status" value="1"/>
</dbReference>
<feature type="compositionally biased region" description="Acidic residues" evidence="1">
    <location>
        <begin position="274"/>
        <end position="302"/>
    </location>
</feature>
<dbReference type="EMBL" id="CP000580">
    <property type="protein sequence ID" value="ABN98158.1"/>
    <property type="molecule type" value="Genomic_DNA"/>
</dbReference>
<protein>
    <submittedName>
        <fullName evidence="3">Cyclase/dehydrase</fullName>
    </submittedName>
</protein>
<sequence length="336" mass="36354">MTQNTTSATSAKNAPSGQLRTSLQQLAGTFTDRAVNKVTDRVGGTTQRLTDYAQSGGGNGGLLAAATGSEKLLSGESPVKAALAGGLAGAKEKAKDALKGVTGALTGKGGGGDKIKVTNIVEQIDVGVPVDLAYRQWTQFADFPKYMKKVEQVEQVSDEKLVWKAQIFLSHRSWESTITEQVPNERIVWRSKGDKGYVDGAITFHELAPNLTRVIVVLEYHPKGLFERTGNLWRAQGRRVRLELKHFQREVMAHAMLNPDDVQGWPGEIRDGEVVEDGEPDPGADEPADSDSDTGPDSDDEAAPPKQRRRATARTRGGDRAASPVRRAAKTRKTRA</sequence>
<feature type="domain" description="Coenzyme Q-binding protein COQ10 START" evidence="2">
    <location>
        <begin position="126"/>
        <end position="247"/>
    </location>
</feature>
<feature type="compositionally biased region" description="Basic residues" evidence="1">
    <location>
        <begin position="327"/>
        <end position="336"/>
    </location>
</feature>
<dbReference type="InterPro" id="IPR023393">
    <property type="entry name" value="START-like_dom_sf"/>
</dbReference>
<evidence type="ECO:0000313" key="3">
    <source>
        <dbReference type="EMBL" id="ABN98158.1"/>
    </source>
</evidence>
<dbReference type="InterPro" id="IPR005031">
    <property type="entry name" value="COQ10_START"/>
</dbReference>
<dbReference type="CDD" id="cd07817">
    <property type="entry name" value="SRPBCC_8"/>
    <property type="match status" value="1"/>
</dbReference>
<name>A0A5Q5CFL3_MYCSJ</name>
<reference evidence="3" key="1">
    <citation type="submission" date="2007-02" db="EMBL/GenBank/DDBJ databases">
        <title>Complete sequence of Mycobacterium sp. JLS.</title>
        <authorList>
            <consortium name="US DOE Joint Genome Institute"/>
            <person name="Copeland A."/>
            <person name="Lucas S."/>
            <person name="Lapidus A."/>
            <person name="Barry K."/>
            <person name="Detter J.C."/>
            <person name="Glavina del Rio T."/>
            <person name="Hammon N."/>
            <person name="Israni S."/>
            <person name="Dalin E."/>
            <person name="Tice H."/>
            <person name="Pitluck S."/>
            <person name="Chain P."/>
            <person name="Malfatti S."/>
            <person name="Shin M."/>
            <person name="Vergez L."/>
            <person name="Schmutz J."/>
            <person name="Larimer F."/>
            <person name="Land M."/>
            <person name="Hauser L."/>
            <person name="Kyrpides N."/>
            <person name="Mikhailova N."/>
            <person name="Miller C.D."/>
            <person name="Anderson A.J."/>
            <person name="Sims R.C."/>
            <person name="Richardson P."/>
        </authorList>
    </citation>
    <scope>NUCLEOTIDE SEQUENCE [LARGE SCALE GENOMIC DNA]</scope>
    <source>
        <strain evidence="3">JLS</strain>
    </source>
</reference>
<feature type="region of interest" description="Disordered" evidence="1">
    <location>
        <begin position="258"/>
        <end position="336"/>
    </location>
</feature>
<organism evidence="3">
    <name type="scientific">Mycobacterium sp. (strain JLS)</name>
    <dbReference type="NCBI Taxonomy" id="164757"/>
    <lineage>
        <taxon>Bacteria</taxon>
        <taxon>Bacillati</taxon>
        <taxon>Actinomycetota</taxon>
        <taxon>Actinomycetes</taxon>
        <taxon>Mycobacteriales</taxon>
        <taxon>Mycobacteriaceae</taxon>
        <taxon>Mycobacterium</taxon>
    </lineage>
</organism>
<dbReference type="InterPro" id="IPR047137">
    <property type="entry name" value="ORF3"/>
</dbReference>
<evidence type="ECO:0000259" key="2">
    <source>
        <dbReference type="Pfam" id="PF03364"/>
    </source>
</evidence>
<dbReference type="PANTHER" id="PTHR33824:SF7">
    <property type="entry name" value="POLYKETIDE CYCLASE_DEHYDRASE AND LIPID TRANSPORT SUPERFAMILY PROTEIN"/>
    <property type="match status" value="1"/>
</dbReference>
<proteinExistence type="predicted"/>
<evidence type="ECO:0000256" key="1">
    <source>
        <dbReference type="SAM" id="MobiDB-lite"/>
    </source>
</evidence>
<dbReference type="KEGG" id="mjl:Mjls_2374"/>